<gene>
    <name evidence="1" type="ORF">Fcan01_15375</name>
</gene>
<comment type="caution">
    <text evidence="1">The sequence shown here is derived from an EMBL/GenBank/DDBJ whole genome shotgun (WGS) entry which is preliminary data.</text>
</comment>
<dbReference type="EMBL" id="LNIX01000010">
    <property type="protein sequence ID" value="OXA49852.1"/>
    <property type="molecule type" value="Genomic_DNA"/>
</dbReference>
<proteinExistence type="predicted"/>
<evidence type="ECO:0008006" key="3">
    <source>
        <dbReference type="Google" id="ProtNLM"/>
    </source>
</evidence>
<reference evidence="1 2" key="1">
    <citation type="submission" date="2015-12" db="EMBL/GenBank/DDBJ databases">
        <title>The genome of Folsomia candida.</title>
        <authorList>
            <person name="Faddeeva A."/>
            <person name="Derks M.F."/>
            <person name="Anvar Y."/>
            <person name="Smit S."/>
            <person name="Van Straalen N."/>
            <person name="Roelofs D."/>
        </authorList>
    </citation>
    <scope>NUCLEOTIDE SEQUENCE [LARGE SCALE GENOMIC DNA]</scope>
    <source>
        <strain evidence="1 2">VU population</strain>
        <tissue evidence="1">Whole body</tissue>
    </source>
</reference>
<sequence length="384" mass="45305">METEQRFAHPRTPRLVEEVVNLICQYLPLQHIKNARLISRVWNNRASHRLKEISRLHVDFEPRNFDLNLIKEQLHFRPHHVTILVRGLTPIKEEEELTCQPEGIVPSDLNLKSVWITGCERSNMKDVEVQIVGEIFAKSCTTLEEVKYDGYIRPRFGEGVVFRKVKKLGVYSLRWERLSHVAQTFFSTCPNLERLEMDYAGTNLWRKKRAQFPRYICKFAYYLHFHQFTDEPGPRGDSLYHFLLKHQSTLVDLGLTLECYDRNILLPPLPVLQSLRLTVPKDYKICWVDEDDLEKIDYAKFLPKLTRLTLKCSPEVDTFTLVDSFLPVKAHELKDYVGPGCATVREVVLRENPEGTAEWKERREQCCYFWRVWPEAKIRWDTLS</sequence>
<accession>A0A226DWK5</accession>
<evidence type="ECO:0000313" key="1">
    <source>
        <dbReference type="EMBL" id="OXA49852.1"/>
    </source>
</evidence>
<dbReference type="InterPro" id="IPR036047">
    <property type="entry name" value="F-box-like_dom_sf"/>
</dbReference>
<organism evidence="1 2">
    <name type="scientific">Folsomia candida</name>
    <name type="common">Springtail</name>
    <dbReference type="NCBI Taxonomy" id="158441"/>
    <lineage>
        <taxon>Eukaryota</taxon>
        <taxon>Metazoa</taxon>
        <taxon>Ecdysozoa</taxon>
        <taxon>Arthropoda</taxon>
        <taxon>Hexapoda</taxon>
        <taxon>Collembola</taxon>
        <taxon>Entomobryomorpha</taxon>
        <taxon>Isotomoidea</taxon>
        <taxon>Isotomidae</taxon>
        <taxon>Proisotominae</taxon>
        <taxon>Folsomia</taxon>
    </lineage>
</organism>
<keyword evidence="2" id="KW-1185">Reference proteome</keyword>
<dbReference type="SUPFAM" id="SSF81383">
    <property type="entry name" value="F-box domain"/>
    <property type="match status" value="1"/>
</dbReference>
<dbReference type="AlphaFoldDB" id="A0A226DWK5"/>
<evidence type="ECO:0000313" key="2">
    <source>
        <dbReference type="Proteomes" id="UP000198287"/>
    </source>
</evidence>
<dbReference type="Gene3D" id="3.80.10.10">
    <property type="entry name" value="Ribonuclease Inhibitor"/>
    <property type="match status" value="1"/>
</dbReference>
<dbReference type="InterPro" id="IPR032675">
    <property type="entry name" value="LRR_dom_sf"/>
</dbReference>
<name>A0A226DWK5_FOLCA</name>
<dbReference type="Proteomes" id="UP000198287">
    <property type="component" value="Unassembled WGS sequence"/>
</dbReference>
<protein>
    <recommendedName>
        <fullName evidence="3">F-box domain-containing protein</fullName>
    </recommendedName>
</protein>